<protein>
    <recommendedName>
        <fullName evidence="4">Secreted protein</fullName>
    </recommendedName>
</protein>
<dbReference type="HOGENOM" id="CLU_2110588_0_0_1"/>
<accession>B8M160</accession>
<feature type="chain" id="PRO_5002877357" description="Secreted protein" evidence="1">
    <location>
        <begin position="21"/>
        <end position="115"/>
    </location>
</feature>
<dbReference type="AlphaFoldDB" id="B8M160"/>
<proteinExistence type="predicted"/>
<feature type="signal peptide" evidence="1">
    <location>
        <begin position="1"/>
        <end position="20"/>
    </location>
</feature>
<name>B8M160_TALSN</name>
<evidence type="ECO:0000313" key="2">
    <source>
        <dbReference type="EMBL" id="EED21002.1"/>
    </source>
</evidence>
<organism evidence="2 3">
    <name type="scientific">Talaromyces stipitatus (strain ATCC 10500 / CBS 375.48 / QM 6759 / NRRL 1006)</name>
    <name type="common">Penicillium stipitatum</name>
    <dbReference type="NCBI Taxonomy" id="441959"/>
    <lineage>
        <taxon>Eukaryota</taxon>
        <taxon>Fungi</taxon>
        <taxon>Dikarya</taxon>
        <taxon>Ascomycota</taxon>
        <taxon>Pezizomycotina</taxon>
        <taxon>Eurotiomycetes</taxon>
        <taxon>Eurotiomycetidae</taxon>
        <taxon>Eurotiales</taxon>
        <taxon>Trichocomaceae</taxon>
        <taxon>Talaromyces</taxon>
        <taxon>Talaromyces sect. Talaromyces</taxon>
    </lineage>
</organism>
<keyword evidence="3" id="KW-1185">Reference proteome</keyword>
<dbReference type="RefSeq" id="XP_002477965.1">
    <property type="nucleotide sequence ID" value="XM_002477920.1"/>
</dbReference>
<dbReference type="OrthoDB" id="4220210at2759"/>
<dbReference type="Proteomes" id="UP000001745">
    <property type="component" value="Unassembled WGS sequence"/>
</dbReference>
<evidence type="ECO:0008006" key="4">
    <source>
        <dbReference type="Google" id="ProtNLM"/>
    </source>
</evidence>
<keyword evidence="1" id="KW-0732">Signal</keyword>
<evidence type="ECO:0000313" key="3">
    <source>
        <dbReference type="Proteomes" id="UP000001745"/>
    </source>
</evidence>
<dbReference type="EMBL" id="EQ962653">
    <property type="protein sequence ID" value="EED21002.1"/>
    <property type="molecule type" value="Genomic_DNA"/>
</dbReference>
<reference evidence="3" key="1">
    <citation type="journal article" date="2015" name="Genome Announc.">
        <title>Genome sequence of the AIDS-associated pathogen Penicillium marneffei (ATCC18224) and its near taxonomic relative Talaromyces stipitatus (ATCC10500).</title>
        <authorList>
            <person name="Nierman W.C."/>
            <person name="Fedorova-Abrams N.D."/>
            <person name="Andrianopoulos A."/>
        </authorList>
    </citation>
    <scope>NUCLEOTIDE SEQUENCE [LARGE SCALE GENOMIC DNA]</scope>
    <source>
        <strain evidence="3">ATCC 10500 / CBS 375.48 / QM 6759 / NRRL 1006</strain>
    </source>
</reference>
<dbReference type="InParanoid" id="B8M160"/>
<evidence type="ECO:0000256" key="1">
    <source>
        <dbReference type="SAM" id="SignalP"/>
    </source>
</evidence>
<dbReference type="GeneID" id="8107693"/>
<dbReference type="VEuPathDB" id="FungiDB:TSTA_082350"/>
<gene>
    <name evidence="2" type="ORF">TSTA_082350</name>
</gene>
<sequence>MKSFKLSVLYALGLAVLALAGPDNYINLYDDRNCTIRSGPLPIFEKDACHNAPPGGKPVKAISGNVIKKGCNILAYEDAQCGGNSVKLTWADPNHCFTPSSDDASFQAFQLKDCN</sequence>